<gene>
    <name evidence="2" type="ORF">Mco01_67130</name>
</gene>
<keyword evidence="3" id="KW-1185">Reference proteome</keyword>
<protein>
    <recommendedName>
        <fullName evidence="1">Cupin type-2 domain-containing protein</fullName>
    </recommendedName>
</protein>
<dbReference type="InterPro" id="IPR014710">
    <property type="entry name" value="RmlC-like_jellyroll"/>
</dbReference>
<sequence>MSVIRSAEARRHETPNAVMTTFASPSLGGSGQSLWRVEMAPGAAGPLHAFDAEQVWTVLAGAASVELGEETFAVAPGDTLVLPPHVLRRVTADPAEGFTAVVTAPGGAVAMLGDGTVHGVPAWIA</sequence>
<dbReference type="Pfam" id="PF07883">
    <property type="entry name" value="Cupin_2"/>
    <property type="match status" value="1"/>
</dbReference>
<organism evidence="2 3">
    <name type="scientific">Microbispora corallina</name>
    <dbReference type="NCBI Taxonomy" id="83302"/>
    <lineage>
        <taxon>Bacteria</taxon>
        <taxon>Bacillati</taxon>
        <taxon>Actinomycetota</taxon>
        <taxon>Actinomycetes</taxon>
        <taxon>Streptosporangiales</taxon>
        <taxon>Streptosporangiaceae</taxon>
        <taxon>Microbispora</taxon>
    </lineage>
</organism>
<reference evidence="2 3" key="1">
    <citation type="submission" date="2021-01" db="EMBL/GenBank/DDBJ databases">
        <title>Whole genome shotgun sequence of Microbispora corallina NBRC 16416.</title>
        <authorList>
            <person name="Komaki H."/>
            <person name="Tamura T."/>
        </authorList>
    </citation>
    <scope>NUCLEOTIDE SEQUENCE [LARGE SCALE GENOMIC DNA]</scope>
    <source>
        <strain evidence="2 3">NBRC 16416</strain>
    </source>
</reference>
<dbReference type="EMBL" id="BOOC01000043">
    <property type="protein sequence ID" value="GIH43713.1"/>
    <property type="molecule type" value="Genomic_DNA"/>
</dbReference>
<dbReference type="InterPro" id="IPR011051">
    <property type="entry name" value="RmlC_Cupin_sf"/>
</dbReference>
<name>A0ABQ4G9S8_9ACTN</name>
<dbReference type="RefSeq" id="WP_204060774.1">
    <property type="nucleotide sequence ID" value="NZ_BAAAGP010000033.1"/>
</dbReference>
<dbReference type="Gene3D" id="2.60.120.10">
    <property type="entry name" value="Jelly Rolls"/>
    <property type="match status" value="1"/>
</dbReference>
<dbReference type="SUPFAM" id="SSF51182">
    <property type="entry name" value="RmlC-like cupins"/>
    <property type="match status" value="1"/>
</dbReference>
<dbReference type="Proteomes" id="UP000603904">
    <property type="component" value="Unassembled WGS sequence"/>
</dbReference>
<evidence type="ECO:0000259" key="1">
    <source>
        <dbReference type="Pfam" id="PF07883"/>
    </source>
</evidence>
<evidence type="ECO:0000313" key="2">
    <source>
        <dbReference type="EMBL" id="GIH43713.1"/>
    </source>
</evidence>
<dbReference type="InterPro" id="IPR013096">
    <property type="entry name" value="Cupin_2"/>
</dbReference>
<evidence type="ECO:0000313" key="3">
    <source>
        <dbReference type="Proteomes" id="UP000603904"/>
    </source>
</evidence>
<accession>A0ABQ4G9S8</accession>
<comment type="caution">
    <text evidence="2">The sequence shown here is derived from an EMBL/GenBank/DDBJ whole genome shotgun (WGS) entry which is preliminary data.</text>
</comment>
<proteinExistence type="predicted"/>
<feature type="domain" description="Cupin type-2" evidence="1">
    <location>
        <begin position="36"/>
        <end position="92"/>
    </location>
</feature>